<feature type="domain" description="Protein kinase" evidence="13">
    <location>
        <begin position="43"/>
        <end position="337"/>
    </location>
</feature>
<organism evidence="14 15">
    <name type="scientific">Carex littledalei</name>
    <dbReference type="NCBI Taxonomy" id="544730"/>
    <lineage>
        <taxon>Eukaryota</taxon>
        <taxon>Viridiplantae</taxon>
        <taxon>Streptophyta</taxon>
        <taxon>Embryophyta</taxon>
        <taxon>Tracheophyta</taxon>
        <taxon>Spermatophyta</taxon>
        <taxon>Magnoliopsida</taxon>
        <taxon>Liliopsida</taxon>
        <taxon>Poales</taxon>
        <taxon>Cyperaceae</taxon>
        <taxon>Cyperoideae</taxon>
        <taxon>Cariceae</taxon>
        <taxon>Carex</taxon>
        <taxon>Carex subgen. Euthyceras</taxon>
    </lineage>
</organism>
<dbReference type="InterPro" id="IPR000719">
    <property type="entry name" value="Prot_kinase_dom"/>
</dbReference>
<evidence type="ECO:0000256" key="5">
    <source>
        <dbReference type="ARBA" id="ARBA00022729"/>
    </source>
</evidence>
<reference evidence="14" key="1">
    <citation type="submission" date="2020-01" db="EMBL/GenBank/DDBJ databases">
        <title>Genome sequence of Kobresia littledalei, the first chromosome-level genome in the family Cyperaceae.</title>
        <authorList>
            <person name="Qu G."/>
        </authorList>
    </citation>
    <scope>NUCLEOTIDE SEQUENCE</scope>
    <source>
        <strain evidence="14">C.B.Clarke</strain>
        <tissue evidence="14">Leaf</tissue>
    </source>
</reference>
<gene>
    <name evidence="14" type="ORF">FCM35_KLT02540</name>
</gene>
<evidence type="ECO:0000256" key="1">
    <source>
        <dbReference type="ARBA" id="ARBA00004479"/>
    </source>
</evidence>
<dbReference type="InterPro" id="IPR011009">
    <property type="entry name" value="Kinase-like_dom_sf"/>
</dbReference>
<evidence type="ECO:0000256" key="10">
    <source>
        <dbReference type="ARBA" id="ARBA00023136"/>
    </source>
</evidence>
<dbReference type="EMBL" id="SWLB01000011">
    <property type="protein sequence ID" value="KAF3332963.1"/>
    <property type="molecule type" value="Genomic_DNA"/>
</dbReference>
<name>A0A833RDI6_9POAL</name>
<dbReference type="Gene3D" id="3.30.200.20">
    <property type="entry name" value="Phosphorylase Kinase, domain 1"/>
    <property type="match status" value="1"/>
</dbReference>
<evidence type="ECO:0000313" key="15">
    <source>
        <dbReference type="Proteomes" id="UP000623129"/>
    </source>
</evidence>
<evidence type="ECO:0000256" key="2">
    <source>
        <dbReference type="ARBA" id="ARBA00022527"/>
    </source>
</evidence>
<dbReference type="GO" id="GO:0004674">
    <property type="term" value="F:protein serine/threonine kinase activity"/>
    <property type="evidence" value="ECO:0007669"/>
    <property type="project" value="UniProtKB-KW"/>
</dbReference>
<keyword evidence="4 12" id="KW-0812">Transmembrane</keyword>
<keyword evidence="7 14" id="KW-0418">Kinase</keyword>
<feature type="transmembrane region" description="Helical" evidence="12">
    <location>
        <begin position="6"/>
        <end position="25"/>
    </location>
</feature>
<protein>
    <submittedName>
        <fullName evidence="14">G-type lectin S-receptor-like serine/threonine-protein kinase SD1-1</fullName>
    </submittedName>
</protein>
<dbReference type="OrthoDB" id="615596at2759"/>
<keyword evidence="15" id="KW-1185">Reference proteome</keyword>
<dbReference type="GO" id="GO:0016020">
    <property type="term" value="C:membrane"/>
    <property type="evidence" value="ECO:0007669"/>
    <property type="project" value="UniProtKB-SubCell"/>
</dbReference>
<accession>A0A833RDI6</accession>
<keyword evidence="10 12" id="KW-0472">Membrane</keyword>
<dbReference type="FunFam" id="1.10.510.10:FF:000590">
    <property type="entry name" value="PR5-like receptor kinase"/>
    <property type="match status" value="1"/>
</dbReference>
<evidence type="ECO:0000259" key="13">
    <source>
        <dbReference type="PROSITE" id="PS50011"/>
    </source>
</evidence>
<keyword evidence="8" id="KW-0067">ATP-binding</keyword>
<keyword evidence="5" id="KW-0732">Signal</keyword>
<dbReference type="Gene3D" id="1.10.510.10">
    <property type="entry name" value="Transferase(Phosphotransferase) domain 1"/>
    <property type="match status" value="1"/>
</dbReference>
<keyword evidence="2" id="KW-0723">Serine/threonine-protein kinase</keyword>
<keyword evidence="14" id="KW-0675">Receptor</keyword>
<dbReference type="GO" id="GO:0005524">
    <property type="term" value="F:ATP binding"/>
    <property type="evidence" value="ECO:0007669"/>
    <property type="project" value="UniProtKB-KW"/>
</dbReference>
<evidence type="ECO:0000256" key="7">
    <source>
        <dbReference type="ARBA" id="ARBA00022777"/>
    </source>
</evidence>
<dbReference type="Proteomes" id="UP000623129">
    <property type="component" value="Unassembled WGS sequence"/>
</dbReference>
<keyword evidence="6" id="KW-0547">Nucleotide-binding</keyword>
<comment type="subcellular location">
    <subcellularLocation>
        <location evidence="1">Membrane</location>
        <topology evidence="1">Single-pass type I membrane protein</topology>
    </subcellularLocation>
</comment>
<evidence type="ECO:0000256" key="3">
    <source>
        <dbReference type="ARBA" id="ARBA00022679"/>
    </source>
</evidence>
<dbReference type="Pfam" id="PF00069">
    <property type="entry name" value="Pkinase"/>
    <property type="match status" value="1"/>
</dbReference>
<dbReference type="InterPro" id="IPR052059">
    <property type="entry name" value="CR_Ser/Thr_kinase"/>
</dbReference>
<feature type="transmembrane region" description="Helical" evidence="12">
    <location>
        <begin position="56"/>
        <end position="81"/>
    </location>
</feature>
<evidence type="ECO:0000256" key="9">
    <source>
        <dbReference type="ARBA" id="ARBA00022989"/>
    </source>
</evidence>
<dbReference type="PROSITE" id="PS00108">
    <property type="entry name" value="PROTEIN_KINASE_ST"/>
    <property type="match status" value="1"/>
</dbReference>
<evidence type="ECO:0000256" key="8">
    <source>
        <dbReference type="ARBA" id="ARBA00022840"/>
    </source>
</evidence>
<evidence type="ECO:0000256" key="11">
    <source>
        <dbReference type="ARBA" id="ARBA00023180"/>
    </source>
</evidence>
<dbReference type="PROSITE" id="PS50011">
    <property type="entry name" value="PROTEIN_KINASE_DOM"/>
    <property type="match status" value="1"/>
</dbReference>
<keyword evidence="3" id="KW-0808">Transferase</keyword>
<dbReference type="PANTHER" id="PTHR47973">
    <property type="entry name" value="CYSTEINE-RICH RECEPTOR-LIKE PROTEIN KINASE 3"/>
    <property type="match status" value="1"/>
</dbReference>
<keyword evidence="14" id="KW-0430">Lectin</keyword>
<dbReference type="GO" id="GO:0030246">
    <property type="term" value="F:carbohydrate binding"/>
    <property type="evidence" value="ECO:0007669"/>
    <property type="project" value="UniProtKB-KW"/>
</dbReference>
<evidence type="ECO:0000313" key="14">
    <source>
        <dbReference type="EMBL" id="KAF3332963.1"/>
    </source>
</evidence>
<dbReference type="SMART" id="SM00220">
    <property type="entry name" value="S_TKc"/>
    <property type="match status" value="1"/>
</dbReference>
<comment type="caution">
    <text evidence="14">The sequence shown here is derived from an EMBL/GenBank/DDBJ whole genome shotgun (WGS) entry which is preliminary data.</text>
</comment>
<evidence type="ECO:0000256" key="4">
    <source>
        <dbReference type="ARBA" id="ARBA00022692"/>
    </source>
</evidence>
<evidence type="ECO:0000256" key="12">
    <source>
        <dbReference type="SAM" id="Phobius"/>
    </source>
</evidence>
<evidence type="ECO:0000256" key="6">
    <source>
        <dbReference type="ARBA" id="ARBA00022741"/>
    </source>
</evidence>
<dbReference type="InterPro" id="IPR008271">
    <property type="entry name" value="Ser/Thr_kinase_AS"/>
</dbReference>
<keyword evidence="9 12" id="KW-1133">Transmembrane helix</keyword>
<keyword evidence="11" id="KW-0325">Glycoprotein</keyword>
<dbReference type="AlphaFoldDB" id="A0A833RDI6"/>
<sequence>MVLITRWLILFEIVLVIVAIILSKVEQRYRRTAQIIGQNKTDKEENSVVRSGAFRLLLIGMFQCLYLYNYALGIIGGQIVAIKKIVGSSLQLLLDINKEISLLSFFENDNLVKLLGFCWEAGNYLLVYEYVQNGDISNCLSDEIKRHALDWEKRFNIIKGVAKGLCYLHHGSDHKIIHCDIKPENILLNDQYNAKIADFGLSRILKMNKTHITDINIAGTFGYIAPELWFEQRYSTRSDVYSYGLLILEIVVGSTIPQYAQSNQENLTHMVWKQYRAKKPLAEVIDRCLWDKCPKDQVSRCIQIGLLCVQNNCQKRPSMEAVLEMLNSKTHLPTPSLPAFFEDSQRQCSEEEEEAIQCFRIPLLCVQHDRKKCPDMKCVMQMLYASLASSNTQAAFITNSGKHRRSKFFNFRSRVMRKIEIFSAYSNSHIHDIYS</sequence>
<dbReference type="SUPFAM" id="SSF56112">
    <property type="entry name" value="Protein kinase-like (PK-like)"/>
    <property type="match status" value="1"/>
</dbReference>
<proteinExistence type="predicted"/>